<dbReference type="InterPro" id="IPR002364">
    <property type="entry name" value="Quin_OxRdtase/zeta-crystal_CS"/>
</dbReference>
<dbReference type="Pfam" id="PF08240">
    <property type="entry name" value="ADH_N"/>
    <property type="match status" value="1"/>
</dbReference>
<evidence type="ECO:0000259" key="2">
    <source>
        <dbReference type="SMART" id="SM00829"/>
    </source>
</evidence>
<dbReference type="PANTHER" id="PTHR11695">
    <property type="entry name" value="ALCOHOL DEHYDROGENASE RELATED"/>
    <property type="match status" value="1"/>
</dbReference>
<dbReference type="AlphaFoldDB" id="A0A1Z4MV57"/>
<dbReference type="CDD" id="cd05289">
    <property type="entry name" value="MDR_like_2"/>
    <property type="match status" value="1"/>
</dbReference>
<dbReference type="InterPro" id="IPR011032">
    <property type="entry name" value="GroES-like_sf"/>
</dbReference>
<accession>A0A1Z4MV57</accession>
<feature type="domain" description="Enoyl reductase (ER)" evidence="2">
    <location>
        <begin position="10"/>
        <end position="308"/>
    </location>
</feature>
<dbReference type="GO" id="GO:0008270">
    <property type="term" value="F:zinc ion binding"/>
    <property type="evidence" value="ECO:0007669"/>
    <property type="project" value="InterPro"/>
</dbReference>
<keyword evidence="1" id="KW-0560">Oxidoreductase</keyword>
<reference evidence="3 4" key="1">
    <citation type="submission" date="2017-06" db="EMBL/GenBank/DDBJ databases">
        <title>Genome sequencing of cyanobaciteial culture collection at National Institute for Environmental Studies (NIES).</title>
        <authorList>
            <person name="Hirose Y."/>
            <person name="Shimura Y."/>
            <person name="Fujisawa T."/>
            <person name="Nakamura Y."/>
            <person name="Kawachi M."/>
        </authorList>
    </citation>
    <scope>NUCLEOTIDE SEQUENCE [LARGE SCALE GENOMIC DNA]</scope>
    <source>
        <strain evidence="3 4">NIES-37</strain>
    </source>
</reference>
<proteinExistence type="predicted"/>
<keyword evidence="4" id="KW-1185">Reference proteome</keyword>
<dbReference type="EMBL" id="AP018248">
    <property type="protein sequence ID" value="BAY97350.1"/>
    <property type="molecule type" value="Genomic_DNA"/>
</dbReference>
<dbReference type="PANTHER" id="PTHR11695:SF294">
    <property type="entry name" value="RETICULON-4-INTERACTING PROTEIN 1, MITOCHONDRIAL"/>
    <property type="match status" value="1"/>
</dbReference>
<dbReference type="SMART" id="SM00829">
    <property type="entry name" value="PKS_ER"/>
    <property type="match status" value="1"/>
</dbReference>
<dbReference type="Pfam" id="PF13602">
    <property type="entry name" value="ADH_zinc_N_2"/>
    <property type="match status" value="1"/>
</dbReference>
<dbReference type="SUPFAM" id="SSF51735">
    <property type="entry name" value="NAD(P)-binding Rossmann-fold domains"/>
    <property type="match status" value="1"/>
</dbReference>
<dbReference type="Proteomes" id="UP000218785">
    <property type="component" value="Chromosome"/>
</dbReference>
<dbReference type="KEGG" id="ttq:NIES37_12880"/>
<dbReference type="Gene3D" id="3.40.50.720">
    <property type="entry name" value="NAD(P)-binding Rossmann-like Domain"/>
    <property type="match status" value="1"/>
</dbReference>
<evidence type="ECO:0000313" key="4">
    <source>
        <dbReference type="Proteomes" id="UP000218785"/>
    </source>
</evidence>
<evidence type="ECO:0000313" key="3">
    <source>
        <dbReference type="EMBL" id="BAY97350.1"/>
    </source>
</evidence>
<dbReference type="InterPro" id="IPR013154">
    <property type="entry name" value="ADH-like_N"/>
</dbReference>
<dbReference type="InterPro" id="IPR036291">
    <property type="entry name" value="NAD(P)-bd_dom_sf"/>
</dbReference>
<dbReference type="InterPro" id="IPR050700">
    <property type="entry name" value="YIM1/Zinc_Alcohol_DH_Fams"/>
</dbReference>
<dbReference type="RefSeq" id="WP_096574419.1">
    <property type="nucleotide sequence ID" value="NZ_CAWNJS010000001.1"/>
</dbReference>
<organism evidence="3 4">
    <name type="scientific">Tolypothrix tenuis PCC 7101</name>
    <dbReference type="NCBI Taxonomy" id="231146"/>
    <lineage>
        <taxon>Bacteria</taxon>
        <taxon>Bacillati</taxon>
        <taxon>Cyanobacteriota</taxon>
        <taxon>Cyanophyceae</taxon>
        <taxon>Nostocales</taxon>
        <taxon>Tolypothrichaceae</taxon>
        <taxon>Tolypothrix</taxon>
    </lineage>
</organism>
<name>A0A1Z4MV57_9CYAN</name>
<dbReference type="PROSITE" id="PS01162">
    <property type="entry name" value="QOR_ZETA_CRYSTAL"/>
    <property type="match status" value="1"/>
</dbReference>
<dbReference type="GO" id="GO:0016491">
    <property type="term" value="F:oxidoreductase activity"/>
    <property type="evidence" value="ECO:0007669"/>
    <property type="project" value="UniProtKB-KW"/>
</dbReference>
<sequence length="315" mass="33075">MKAVRTHAYGKPEVLVYEDAPLPGIGSEEVLVEVHAAGVNPLDCKIREGRMKAIFDYPKPFILGLDVSGKVAAIGSAVQNFHLGQEVYGVAEVSRSGAYGEYAIAQPQKLAAKPKTLDYVQAACIPVVAMTAWQALFDVAGVSPGQTVLIHAASGGVGIFAVQLAKLKGAKVIGTASANNLEFVKELGADEVIDYKTTKFEDVVSNVDLVLDTIGGDTRERSWGVIKPNGILVSLISSLPPSQATALEKGVRAVGLVMQPNASQLTEIAALLDSGKIKTVVGKVLPLAAARQAHELIENGGTRGKIVLQVEQSST</sequence>
<dbReference type="SUPFAM" id="SSF50129">
    <property type="entry name" value="GroES-like"/>
    <property type="match status" value="1"/>
</dbReference>
<gene>
    <name evidence="3" type="ORF">NIES37_12880</name>
</gene>
<dbReference type="InterPro" id="IPR020843">
    <property type="entry name" value="ER"/>
</dbReference>
<dbReference type="Gene3D" id="3.90.180.10">
    <property type="entry name" value="Medium-chain alcohol dehydrogenases, catalytic domain"/>
    <property type="match status" value="1"/>
</dbReference>
<evidence type="ECO:0000256" key="1">
    <source>
        <dbReference type="ARBA" id="ARBA00023002"/>
    </source>
</evidence>
<protein>
    <submittedName>
        <fullName evidence="3">Zinc-binding alcohol dehydrogenase</fullName>
    </submittedName>
</protein>